<evidence type="ECO:0000313" key="1">
    <source>
        <dbReference type="EMBL" id="GED97437.1"/>
    </source>
</evidence>
<evidence type="ECO:0000313" key="2">
    <source>
        <dbReference type="Proteomes" id="UP000444980"/>
    </source>
</evidence>
<accession>A0A7I9UW59</accession>
<reference evidence="2" key="1">
    <citation type="submission" date="2019-06" db="EMBL/GenBank/DDBJ databases">
        <title>Gordonia isolated from sludge of a wastewater treatment plant.</title>
        <authorList>
            <person name="Tamura T."/>
            <person name="Aoyama K."/>
            <person name="Kang Y."/>
            <person name="Saito S."/>
            <person name="Akiyama N."/>
            <person name="Yazawa K."/>
            <person name="Gonoi T."/>
            <person name="Mikami Y."/>
        </authorList>
    </citation>
    <scope>NUCLEOTIDE SEQUENCE [LARGE SCALE GENOMIC DNA]</scope>
    <source>
        <strain evidence="2">NBRC 107697</strain>
    </source>
</reference>
<organism evidence="1 2">
    <name type="scientific">Gordonia crocea</name>
    <dbReference type="NCBI Taxonomy" id="589162"/>
    <lineage>
        <taxon>Bacteria</taxon>
        <taxon>Bacillati</taxon>
        <taxon>Actinomycetota</taxon>
        <taxon>Actinomycetes</taxon>
        <taxon>Mycobacteriales</taxon>
        <taxon>Gordoniaceae</taxon>
        <taxon>Gordonia</taxon>
    </lineage>
</organism>
<proteinExistence type="predicted"/>
<protein>
    <submittedName>
        <fullName evidence="1">Uncharacterized protein</fullName>
    </submittedName>
</protein>
<dbReference type="AlphaFoldDB" id="A0A7I9UW59"/>
<keyword evidence="2" id="KW-1185">Reference proteome</keyword>
<sequence length="105" mass="11590">MTEPLPKTTAAGPSFFSSYSEKYSNMARTCGERVASFSHAGGIIETIAVTRSTWSSVTRVATVWSRRELSDWPGGRTIVRRAAAAAVTWAMRFFRSVLSSPLWAR</sequence>
<gene>
    <name evidence="1" type="ORF">nbrc107697_14760</name>
</gene>
<comment type="caution">
    <text evidence="1">The sequence shown here is derived from an EMBL/GenBank/DDBJ whole genome shotgun (WGS) entry which is preliminary data.</text>
</comment>
<dbReference type="EMBL" id="BJOU01000001">
    <property type="protein sequence ID" value="GED97437.1"/>
    <property type="molecule type" value="Genomic_DNA"/>
</dbReference>
<dbReference type="Proteomes" id="UP000444980">
    <property type="component" value="Unassembled WGS sequence"/>
</dbReference>
<name>A0A7I9UW59_9ACTN</name>